<dbReference type="PANTHER" id="PTHR16301:SF20">
    <property type="entry name" value="IMPACT FAMILY MEMBER YIGZ"/>
    <property type="match status" value="1"/>
</dbReference>
<dbReference type="OrthoDB" id="9813771at2"/>
<dbReference type="GO" id="GO:0006446">
    <property type="term" value="P:regulation of translational initiation"/>
    <property type="evidence" value="ECO:0007669"/>
    <property type="project" value="TreeGrafter"/>
</dbReference>
<dbReference type="RefSeq" id="WP_101627271.1">
    <property type="nucleotide sequence ID" value="NZ_PKKJ01000001.1"/>
</dbReference>
<accession>A0A2I1I6K6</accession>
<evidence type="ECO:0000256" key="1">
    <source>
        <dbReference type="ARBA" id="ARBA00007665"/>
    </source>
</evidence>
<dbReference type="Proteomes" id="UP000234545">
    <property type="component" value="Unassembled WGS sequence"/>
</dbReference>
<protein>
    <submittedName>
        <fullName evidence="4">IMPACT family protein</fullName>
    </submittedName>
</protein>
<dbReference type="AlphaFoldDB" id="A0A2I1I6K6"/>
<sequence>MGVIYTVRSGTRIENEIEIKRSRFITTLARTDSSDEARALINEVKADNPQARHNCSAFLIQVDGRDPHQHSSDDGEPSGTAGTPMIDALRLAGVWNVTAVVTRYFGGILLGGGGLVRAYSSSVSKALALAPKAKLVPLDVLETRVSLAQAGRVEAELRNAGAQILGIDWGSEVAIRIGTLPDSRAIFEAQILALTSGVSQFQMMGTTRVEVDG</sequence>
<feature type="domain" description="Impact N-terminal" evidence="2">
    <location>
        <begin position="20"/>
        <end position="127"/>
    </location>
</feature>
<gene>
    <name evidence="4" type="ORF">CYJ25_00420</name>
</gene>
<dbReference type="InterPro" id="IPR001498">
    <property type="entry name" value="Impact_N"/>
</dbReference>
<dbReference type="InterPro" id="IPR023582">
    <property type="entry name" value="Impact"/>
</dbReference>
<reference evidence="4 5" key="1">
    <citation type="submission" date="2017-12" db="EMBL/GenBank/DDBJ databases">
        <title>Phylogenetic diversity of female urinary microbiome.</title>
        <authorList>
            <person name="Thomas-White K."/>
            <person name="Wolfe A.J."/>
        </authorList>
    </citation>
    <scope>NUCLEOTIDE SEQUENCE [LARGE SCALE GENOMIC DNA]</scope>
    <source>
        <strain evidence="4 5">UMB0250</strain>
    </source>
</reference>
<dbReference type="EMBL" id="PKKJ01000001">
    <property type="protein sequence ID" value="PKY66749.1"/>
    <property type="molecule type" value="Genomic_DNA"/>
</dbReference>
<dbReference type="PROSITE" id="PS00910">
    <property type="entry name" value="UPF0029"/>
    <property type="match status" value="1"/>
</dbReference>
<feature type="domain" description="UPF0029" evidence="3">
    <location>
        <begin position="146"/>
        <end position="197"/>
    </location>
</feature>
<dbReference type="InterPro" id="IPR015269">
    <property type="entry name" value="UPF0029_Impact_C"/>
</dbReference>
<dbReference type="InterPro" id="IPR020568">
    <property type="entry name" value="Ribosomal_Su5_D2-typ_SF"/>
</dbReference>
<evidence type="ECO:0000259" key="3">
    <source>
        <dbReference type="Pfam" id="PF09186"/>
    </source>
</evidence>
<comment type="caution">
    <text evidence="4">The sequence shown here is derived from an EMBL/GenBank/DDBJ whole genome shotgun (WGS) entry which is preliminary data.</text>
</comment>
<organism evidence="4 5">
    <name type="scientific">Schaalia turicensis</name>
    <dbReference type="NCBI Taxonomy" id="131111"/>
    <lineage>
        <taxon>Bacteria</taxon>
        <taxon>Bacillati</taxon>
        <taxon>Actinomycetota</taxon>
        <taxon>Actinomycetes</taxon>
        <taxon>Actinomycetales</taxon>
        <taxon>Actinomycetaceae</taxon>
        <taxon>Schaalia</taxon>
    </lineage>
</organism>
<evidence type="ECO:0000313" key="5">
    <source>
        <dbReference type="Proteomes" id="UP000234545"/>
    </source>
</evidence>
<dbReference type="Pfam" id="PF09186">
    <property type="entry name" value="DUF1949"/>
    <property type="match status" value="1"/>
</dbReference>
<evidence type="ECO:0000313" key="4">
    <source>
        <dbReference type="EMBL" id="PKY66749.1"/>
    </source>
</evidence>
<evidence type="ECO:0000259" key="2">
    <source>
        <dbReference type="Pfam" id="PF01205"/>
    </source>
</evidence>
<name>A0A2I1I6K6_9ACTO</name>
<dbReference type="GO" id="GO:0005737">
    <property type="term" value="C:cytoplasm"/>
    <property type="evidence" value="ECO:0007669"/>
    <property type="project" value="TreeGrafter"/>
</dbReference>
<dbReference type="Pfam" id="PF01205">
    <property type="entry name" value="Impact_N"/>
    <property type="match status" value="1"/>
</dbReference>
<dbReference type="InterPro" id="IPR020569">
    <property type="entry name" value="UPF0029_Impact_CS"/>
</dbReference>
<dbReference type="InterPro" id="IPR036956">
    <property type="entry name" value="Impact_N_sf"/>
</dbReference>
<proteinExistence type="inferred from homology"/>
<dbReference type="SUPFAM" id="SSF54211">
    <property type="entry name" value="Ribosomal protein S5 domain 2-like"/>
    <property type="match status" value="1"/>
</dbReference>
<dbReference type="PANTHER" id="PTHR16301">
    <property type="entry name" value="IMPACT-RELATED"/>
    <property type="match status" value="1"/>
</dbReference>
<comment type="similarity">
    <text evidence="1">Belongs to the IMPACT family.</text>
</comment>
<dbReference type="Gene3D" id="3.30.230.30">
    <property type="entry name" value="Impact, N-terminal domain"/>
    <property type="match status" value="1"/>
</dbReference>